<dbReference type="PROSITE" id="PS50097">
    <property type="entry name" value="BTB"/>
    <property type="match status" value="1"/>
</dbReference>
<dbReference type="SUPFAM" id="SSF54695">
    <property type="entry name" value="POZ domain"/>
    <property type="match status" value="1"/>
</dbReference>
<gene>
    <name evidence="3" type="ORF">Q9L58_006084</name>
</gene>
<proteinExistence type="predicted"/>
<evidence type="ECO:0000313" key="3">
    <source>
        <dbReference type="EMBL" id="KAL0634966.1"/>
    </source>
</evidence>
<dbReference type="PANTHER" id="PTHR47843">
    <property type="entry name" value="BTB DOMAIN-CONTAINING PROTEIN-RELATED"/>
    <property type="match status" value="1"/>
</dbReference>
<dbReference type="PROSITE" id="PS51752">
    <property type="entry name" value="JACALIN_LECTIN"/>
    <property type="match status" value="1"/>
</dbReference>
<protein>
    <recommendedName>
        <fullName evidence="5">BTB domain-containing protein</fullName>
    </recommendedName>
</protein>
<dbReference type="InterPro" id="IPR011333">
    <property type="entry name" value="SKP1/BTB/POZ_sf"/>
</dbReference>
<organism evidence="3 4">
    <name type="scientific">Discina gigas</name>
    <dbReference type="NCBI Taxonomy" id="1032678"/>
    <lineage>
        <taxon>Eukaryota</taxon>
        <taxon>Fungi</taxon>
        <taxon>Dikarya</taxon>
        <taxon>Ascomycota</taxon>
        <taxon>Pezizomycotina</taxon>
        <taxon>Pezizomycetes</taxon>
        <taxon>Pezizales</taxon>
        <taxon>Discinaceae</taxon>
        <taxon>Discina</taxon>
    </lineage>
</organism>
<evidence type="ECO:0000259" key="2">
    <source>
        <dbReference type="PROSITE" id="PS51752"/>
    </source>
</evidence>
<accession>A0ABR3GGI7</accession>
<dbReference type="InterPro" id="IPR036404">
    <property type="entry name" value="Jacalin-like_lectin_dom_sf"/>
</dbReference>
<dbReference type="CDD" id="cd18186">
    <property type="entry name" value="BTB_POZ_ZBTB_KLHL-like"/>
    <property type="match status" value="1"/>
</dbReference>
<feature type="domain" description="BTB" evidence="1">
    <location>
        <begin position="182"/>
        <end position="250"/>
    </location>
</feature>
<dbReference type="Pfam" id="PF01419">
    <property type="entry name" value="Jacalin"/>
    <property type="match status" value="1"/>
</dbReference>
<dbReference type="SUPFAM" id="SSF51101">
    <property type="entry name" value="Mannose-binding lectins"/>
    <property type="match status" value="1"/>
</dbReference>
<dbReference type="Proteomes" id="UP001447188">
    <property type="component" value="Unassembled WGS sequence"/>
</dbReference>
<dbReference type="Gene3D" id="2.100.10.30">
    <property type="entry name" value="Jacalin-like lectin domain"/>
    <property type="match status" value="1"/>
</dbReference>
<comment type="caution">
    <text evidence="3">The sequence shown here is derived from an EMBL/GenBank/DDBJ whole genome shotgun (WGS) entry which is preliminary data.</text>
</comment>
<dbReference type="Gene3D" id="3.30.710.10">
    <property type="entry name" value="Potassium Channel Kv1.1, Chain A"/>
    <property type="match status" value="1"/>
</dbReference>
<reference evidence="3 4" key="1">
    <citation type="submission" date="2024-02" db="EMBL/GenBank/DDBJ databases">
        <title>Discinaceae phylogenomics.</title>
        <authorList>
            <person name="Dirks A.C."/>
            <person name="James T.Y."/>
        </authorList>
    </citation>
    <scope>NUCLEOTIDE SEQUENCE [LARGE SCALE GENOMIC DNA]</scope>
    <source>
        <strain evidence="3 4">ACD0624</strain>
    </source>
</reference>
<evidence type="ECO:0008006" key="5">
    <source>
        <dbReference type="Google" id="ProtNLM"/>
    </source>
</evidence>
<evidence type="ECO:0000259" key="1">
    <source>
        <dbReference type="PROSITE" id="PS50097"/>
    </source>
</evidence>
<evidence type="ECO:0000313" key="4">
    <source>
        <dbReference type="Proteomes" id="UP001447188"/>
    </source>
</evidence>
<sequence length="371" mass="41760">MTTLRKTQTTDIVGVELGLTFNDGTIIPNINTAAITRIILTADSYHLRSITVHYANFEAPTHGEFTGRQTELSLAPGEYFATVEGYLHSNVVSKITFVTNKGRILEPPGQMVFMSSFKWGPFEPGMGLLYFVGKEDGHIRKLKATFGMYADKPDHPRSIVYEKQVSTAPAQLTRFAQSLMSPTVTLLVGADKILFNTSQHVLCRLPFFRAALQGQFREASEQSLTMPEDEPQNIAAMIEFLYTSNYTYQYGTDGDSDIGCPAPALAEGLYHVGVYATAHKYDYDSLAKAALENFVYVLRHLKGMEVMRLWKAAYAENLQLGDIEGHGKLEKFKRYLPKWLKELYTEQRAEVEAMAVEYPLFMSDLLRLLVM</sequence>
<dbReference type="EMBL" id="JBBBZM010000080">
    <property type="protein sequence ID" value="KAL0634966.1"/>
    <property type="molecule type" value="Genomic_DNA"/>
</dbReference>
<dbReference type="SMART" id="SM00915">
    <property type="entry name" value="Jacalin"/>
    <property type="match status" value="1"/>
</dbReference>
<keyword evidence="4" id="KW-1185">Reference proteome</keyword>
<dbReference type="Pfam" id="PF00651">
    <property type="entry name" value="BTB"/>
    <property type="match status" value="1"/>
</dbReference>
<dbReference type="InterPro" id="IPR001229">
    <property type="entry name" value="Jacalin-like_lectin_dom"/>
</dbReference>
<dbReference type="InterPro" id="IPR000210">
    <property type="entry name" value="BTB/POZ_dom"/>
</dbReference>
<name>A0ABR3GGI7_9PEZI</name>
<feature type="domain" description="Jacalin-type lectin" evidence="2">
    <location>
        <begin position="7"/>
        <end position="148"/>
    </location>
</feature>